<comment type="caution">
    <text evidence="1">The sequence shown here is derived from an EMBL/GenBank/DDBJ whole genome shotgun (WGS) entry which is preliminary data.</text>
</comment>
<dbReference type="Proteomes" id="UP000885759">
    <property type="component" value="Unassembled WGS sequence"/>
</dbReference>
<protein>
    <recommendedName>
        <fullName evidence="2">PKD domain-containing protein</fullName>
    </recommendedName>
</protein>
<accession>A0A7C4VK81</accession>
<name>A0A7C4VK81_9DEIN</name>
<dbReference type="AlphaFoldDB" id="A0A7C4VK81"/>
<gene>
    <name evidence="1" type="ORF">ENK37_04305</name>
</gene>
<evidence type="ECO:0008006" key="2">
    <source>
        <dbReference type="Google" id="ProtNLM"/>
    </source>
</evidence>
<organism evidence="1">
    <name type="scientific">Oceanithermus profundus</name>
    <dbReference type="NCBI Taxonomy" id="187137"/>
    <lineage>
        <taxon>Bacteria</taxon>
        <taxon>Thermotogati</taxon>
        <taxon>Deinococcota</taxon>
        <taxon>Deinococci</taxon>
        <taxon>Thermales</taxon>
        <taxon>Thermaceae</taxon>
        <taxon>Oceanithermus</taxon>
    </lineage>
</organism>
<reference evidence="1" key="1">
    <citation type="journal article" date="2020" name="mSystems">
        <title>Genome- and Community-Level Interaction Insights into Carbon Utilization and Element Cycling Functions of Hydrothermarchaeota in Hydrothermal Sediment.</title>
        <authorList>
            <person name="Zhou Z."/>
            <person name="Liu Y."/>
            <person name="Xu W."/>
            <person name="Pan J."/>
            <person name="Luo Z.H."/>
            <person name="Li M."/>
        </authorList>
    </citation>
    <scope>NUCLEOTIDE SEQUENCE [LARGE SCALE GENOMIC DNA]</scope>
    <source>
        <strain evidence="1">HyVt-570</strain>
    </source>
</reference>
<evidence type="ECO:0000313" key="1">
    <source>
        <dbReference type="EMBL" id="HGY09262.1"/>
    </source>
</evidence>
<dbReference type="InterPro" id="IPR035986">
    <property type="entry name" value="PKD_dom_sf"/>
</dbReference>
<dbReference type="SUPFAM" id="SSF49299">
    <property type="entry name" value="PKD domain"/>
    <property type="match status" value="1"/>
</dbReference>
<proteinExistence type="predicted"/>
<sequence length="873" mass="92916">MLALAWLAACSAPPAGLRVSPDEVTLEPGEELELVASGADPADLVWAAEHGTLVVDGDRALYRAPDYAVDDVVEVVRASDPRERVLVSVRVRGAGALTPRIRVISDLALVLTHAGEERELAVVVHDAAGHPDPDATVTFTSDAPDRVAVEALGPRRARVRALKDDVGSVRLRIRSGDAETYAWAVVARLQPQARRIEPDWILDARWEPDERAWRELVLLRSPETEALAEGQVVFSGDRAGVWGRVAALRKSAERIVLSLDPAELSDVFAELDYRASLPPYPAAFSGDAEGTIQLHGPGGSEQLLRSGACTGWKREGAASGSFAVEGELRLRIRAGALTRARWRAHLGGTLEYGPLSVESAEADPSCQLTRLQAELPPISWLLFQVALGVEMTSQADLAADAAPARVQLPGWRVRVGTDRLWEAGAGARAGAAETPVPETSTGPQLRFDEPGSLTVRRTGRLRLTGRVGGRGAPLAAGDLSRWGGELALSAALAGTTDPTAAEYQGPEWALSWQAEPPGATGASLAALLAEVAEVAPLPAALPQEGPRVLAAAPRVWGHLDTGGVRRLDLGSDASEPAARFNFEAEPELEGIAEVWLRGGACEDADACFSGPLRRVAAVSFPDGPLFWRPGKDDRGVYEVYLRYRIGPVGRELPYTARPPEPRLLVLAPDLQDLPLALELHGAPGGLAVGVLSVANPALQGVTPEGETVTLTSPLRLWAPGEGKLRTQPRRLQVEPGTAGHQRLLATCPPKATSFTTELTLYSNDPELPQVELPVSVICEGAPPPRLRLSATPEHGAAPLSVRFTLETAGAGAEHACVFDPGDGGPPFTWATGACPQRVQQVHVYERPGRYRAVLLVRDRFGLRDLAAADVNVD</sequence>
<dbReference type="EMBL" id="DRPZ01000114">
    <property type="protein sequence ID" value="HGY09262.1"/>
    <property type="molecule type" value="Genomic_DNA"/>
</dbReference>